<evidence type="ECO:0000313" key="1">
    <source>
        <dbReference type="EMBL" id="PVD36221.1"/>
    </source>
</evidence>
<sequence>MPDTNLDVLYAQARFFNEAKIEESSIKYGFTALSKSSNGMIGVEKFRMAISWKLTVCVRS</sequence>
<dbReference type="AlphaFoldDB" id="A0A2T7PS23"/>
<gene>
    <name evidence="1" type="ORF">C0Q70_03197</name>
</gene>
<organism evidence="1 2">
    <name type="scientific">Pomacea canaliculata</name>
    <name type="common">Golden apple snail</name>
    <dbReference type="NCBI Taxonomy" id="400727"/>
    <lineage>
        <taxon>Eukaryota</taxon>
        <taxon>Metazoa</taxon>
        <taxon>Spiralia</taxon>
        <taxon>Lophotrochozoa</taxon>
        <taxon>Mollusca</taxon>
        <taxon>Gastropoda</taxon>
        <taxon>Caenogastropoda</taxon>
        <taxon>Architaenioglossa</taxon>
        <taxon>Ampullarioidea</taxon>
        <taxon>Ampullariidae</taxon>
        <taxon>Pomacea</taxon>
    </lineage>
</organism>
<evidence type="ECO:0000313" key="2">
    <source>
        <dbReference type="Proteomes" id="UP000245119"/>
    </source>
</evidence>
<dbReference type="EMBL" id="PZQS01000002">
    <property type="protein sequence ID" value="PVD36221.1"/>
    <property type="molecule type" value="Genomic_DNA"/>
</dbReference>
<accession>A0A2T7PS23</accession>
<comment type="caution">
    <text evidence="1">The sequence shown here is derived from an EMBL/GenBank/DDBJ whole genome shotgun (WGS) entry which is preliminary data.</text>
</comment>
<proteinExistence type="predicted"/>
<keyword evidence="2" id="KW-1185">Reference proteome</keyword>
<dbReference type="Proteomes" id="UP000245119">
    <property type="component" value="Linkage Group LG2"/>
</dbReference>
<reference evidence="1 2" key="1">
    <citation type="submission" date="2018-04" db="EMBL/GenBank/DDBJ databases">
        <title>The genome of golden apple snail Pomacea canaliculata provides insight into stress tolerance and invasive adaptation.</title>
        <authorList>
            <person name="Liu C."/>
            <person name="Liu B."/>
            <person name="Ren Y."/>
            <person name="Zhang Y."/>
            <person name="Wang H."/>
            <person name="Li S."/>
            <person name="Jiang F."/>
            <person name="Yin L."/>
            <person name="Zhang G."/>
            <person name="Qian W."/>
            <person name="Fan W."/>
        </authorList>
    </citation>
    <scope>NUCLEOTIDE SEQUENCE [LARGE SCALE GENOMIC DNA]</scope>
    <source>
        <strain evidence="1">SZHN2017</strain>
        <tissue evidence="1">Muscle</tissue>
    </source>
</reference>
<protein>
    <submittedName>
        <fullName evidence="1">Uncharacterized protein</fullName>
    </submittedName>
</protein>
<name>A0A2T7PS23_POMCA</name>